<keyword evidence="1" id="KW-1133">Transmembrane helix</keyword>
<comment type="caution">
    <text evidence="2">The sequence shown here is derived from an EMBL/GenBank/DDBJ whole genome shotgun (WGS) entry which is preliminary data.</text>
</comment>
<feature type="transmembrane region" description="Helical" evidence="1">
    <location>
        <begin position="53"/>
        <end position="73"/>
    </location>
</feature>
<dbReference type="RefSeq" id="WP_388004328.1">
    <property type="nucleotide sequence ID" value="NZ_JBHUEE010000003.1"/>
</dbReference>
<evidence type="ECO:0008006" key="4">
    <source>
        <dbReference type="Google" id="ProtNLM"/>
    </source>
</evidence>
<dbReference type="Proteomes" id="UP001597277">
    <property type="component" value="Unassembled WGS sequence"/>
</dbReference>
<dbReference type="Gene3D" id="1.20.210.10">
    <property type="entry name" value="Cytochrome c oxidase-like, subunit I domain"/>
    <property type="match status" value="1"/>
</dbReference>
<gene>
    <name evidence="2" type="ORF">ACFSE6_07335</name>
</gene>
<reference evidence="3" key="1">
    <citation type="journal article" date="2019" name="Int. J. Syst. Evol. Microbiol.">
        <title>The Global Catalogue of Microorganisms (GCM) 10K type strain sequencing project: providing services to taxonomists for standard genome sequencing and annotation.</title>
        <authorList>
            <consortium name="The Broad Institute Genomics Platform"/>
            <consortium name="The Broad Institute Genome Sequencing Center for Infectious Disease"/>
            <person name="Wu L."/>
            <person name="Ma J."/>
        </authorList>
    </citation>
    <scope>NUCLEOTIDE SEQUENCE [LARGE SCALE GENOMIC DNA]</scope>
    <source>
        <strain evidence="3">JCM 17130</strain>
    </source>
</reference>
<keyword evidence="1" id="KW-0812">Transmembrane</keyword>
<evidence type="ECO:0000313" key="2">
    <source>
        <dbReference type="EMBL" id="MFD1717640.1"/>
    </source>
</evidence>
<dbReference type="SUPFAM" id="SSF81442">
    <property type="entry name" value="Cytochrome c oxidase subunit I-like"/>
    <property type="match status" value="1"/>
</dbReference>
<sequence length="84" mass="8715">MRRSTLLGLLGAAIFVAGLVLALVTPASAGWTAYTPLSGASFSSGVMVMDRTDLWAMAASALGLAVLAGTVGYRLGRRRARCRD</sequence>
<organism evidence="2 3">
    <name type="scientific">Georgenia deserti</name>
    <dbReference type="NCBI Taxonomy" id="2093781"/>
    <lineage>
        <taxon>Bacteria</taxon>
        <taxon>Bacillati</taxon>
        <taxon>Actinomycetota</taxon>
        <taxon>Actinomycetes</taxon>
        <taxon>Micrococcales</taxon>
        <taxon>Bogoriellaceae</taxon>
        <taxon>Georgenia</taxon>
    </lineage>
</organism>
<evidence type="ECO:0000256" key="1">
    <source>
        <dbReference type="SAM" id="Phobius"/>
    </source>
</evidence>
<keyword evidence="3" id="KW-1185">Reference proteome</keyword>
<protein>
    <recommendedName>
        <fullName evidence="4">LPXTG cell wall anchor domain-containing protein</fullName>
    </recommendedName>
</protein>
<evidence type="ECO:0000313" key="3">
    <source>
        <dbReference type="Proteomes" id="UP001597277"/>
    </source>
</evidence>
<dbReference type="EMBL" id="JBHUEE010000003">
    <property type="protein sequence ID" value="MFD1717640.1"/>
    <property type="molecule type" value="Genomic_DNA"/>
</dbReference>
<name>A0ABW4L4S8_9MICO</name>
<dbReference type="InterPro" id="IPR036927">
    <property type="entry name" value="Cyt_c_oxase-like_su1_sf"/>
</dbReference>
<proteinExistence type="predicted"/>
<keyword evidence="1" id="KW-0472">Membrane</keyword>
<accession>A0ABW4L4S8</accession>